<evidence type="ECO:0000256" key="8">
    <source>
        <dbReference type="ARBA" id="ARBA00060602"/>
    </source>
</evidence>
<dbReference type="PANTHER" id="PTHR42795">
    <property type="entry name" value="ALANINE DEHYDROGENASE"/>
    <property type="match status" value="1"/>
</dbReference>
<name>A0A0D2HT63_9BACT</name>
<dbReference type="InParanoid" id="A0A0D2HT63"/>
<dbReference type="PIRSF" id="PIRSF000183">
    <property type="entry name" value="Alanine_dh"/>
    <property type="match status" value="1"/>
</dbReference>
<dbReference type="Gene3D" id="3.40.50.720">
    <property type="entry name" value="NAD(P)-binding Rossmann-like Domain"/>
    <property type="match status" value="2"/>
</dbReference>
<evidence type="ECO:0000256" key="12">
    <source>
        <dbReference type="PIRSR" id="PIRSR000183-3"/>
    </source>
</evidence>
<evidence type="ECO:0000256" key="10">
    <source>
        <dbReference type="PIRSR" id="PIRSR000183-1"/>
    </source>
</evidence>
<dbReference type="PROSITE" id="PS00837">
    <property type="entry name" value="ALADH_PNT_2"/>
    <property type="match status" value="1"/>
</dbReference>
<accession>A0A0D2HT63</accession>
<dbReference type="SUPFAM" id="SSF51735">
    <property type="entry name" value="NAD(P)-binding Rossmann-fold domains"/>
    <property type="match status" value="1"/>
</dbReference>
<keyword evidence="16" id="KW-1185">Reference proteome</keyword>
<dbReference type="OrthoDB" id="9804592at2"/>
<dbReference type="AlphaFoldDB" id="A0A0D2HT63"/>
<evidence type="ECO:0000313" key="15">
    <source>
        <dbReference type="EMBL" id="KIX13728.1"/>
    </source>
</evidence>
<comment type="similarity">
    <text evidence="1 9">Belongs to the AlaDH/PNT family.</text>
</comment>
<keyword evidence="4 12" id="KW-0547">Nucleotide-binding</keyword>
<dbReference type="InterPro" id="IPR008143">
    <property type="entry name" value="Ala_DH/PNT_CS2"/>
</dbReference>
<dbReference type="PANTHER" id="PTHR42795:SF1">
    <property type="entry name" value="ALANINE DEHYDROGENASE"/>
    <property type="match status" value="1"/>
</dbReference>
<feature type="binding site" evidence="12">
    <location>
        <position position="203"/>
    </location>
    <ligand>
        <name>NAD(+)</name>
        <dbReference type="ChEBI" id="CHEBI:57540"/>
    </ligand>
</feature>
<feature type="domain" description="Alanine dehydrogenase/pyridine nucleotide transhydrogenase NAD(H)-binding" evidence="13">
    <location>
        <begin position="149"/>
        <end position="297"/>
    </location>
</feature>
<feature type="active site" description="Proton donor/acceptor" evidence="10">
    <location>
        <position position="270"/>
    </location>
</feature>
<comment type="caution">
    <text evidence="15">The sequence shown here is derived from an EMBL/GenBank/DDBJ whole genome shotgun (WGS) entry which is preliminary data.</text>
</comment>
<evidence type="ECO:0000256" key="7">
    <source>
        <dbReference type="ARBA" id="ARBA00050811"/>
    </source>
</evidence>
<dbReference type="NCBIfam" id="TIGR00518">
    <property type="entry name" value="alaDH"/>
    <property type="match status" value="1"/>
</dbReference>
<dbReference type="STRING" id="1429043.X474_12355"/>
<evidence type="ECO:0000256" key="9">
    <source>
        <dbReference type="PIRNR" id="PIRNR000183"/>
    </source>
</evidence>
<dbReference type="GO" id="GO:0000166">
    <property type="term" value="F:nucleotide binding"/>
    <property type="evidence" value="ECO:0007669"/>
    <property type="project" value="UniProtKB-KW"/>
</dbReference>
<feature type="binding site" evidence="12">
    <location>
        <begin position="298"/>
        <end position="301"/>
    </location>
    <ligand>
        <name>NAD(+)</name>
        <dbReference type="ChEBI" id="CHEBI:57540"/>
    </ligand>
</feature>
<evidence type="ECO:0000259" key="13">
    <source>
        <dbReference type="SMART" id="SM01002"/>
    </source>
</evidence>
<evidence type="ECO:0000256" key="1">
    <source>
        <dbReference type="ARBA" id="ARBA00005689"/>
    </source>
</evidence>
<evidence type="ECO:0000256" key="3">
    <source>
        <dbReference type="ARBA" id="ARBA00012897"/>
    </source>
</evidence>
<feature type="binding site" evidence="11">
    <location>
        <position position="15"/>
    </location>
    <ligand>
        <name>substrate</name>
    </ligand>
</feature>
<gene>
    <name evidence="15" type="ORF">X474_12355</name>
</gene>
<sequence length="368" mass="38880">MKIGVPREIKPAENRVAATPAGVRAFTSHGHKVFVEKSAGQGSSFTDQEYVEAGATILNSPEEVWDQAEMVIKVKEPIGPEFDRMRSGQILYTYLHLAADRGLTDKLLDKGIVGVAYETVQLADGTLPLLAPMSEVAGRLSVQMGAYCLEAKNGGMGILLSGVSGVRPARVTVIGGGVAGLSAATVAVGMGAQVTILDNNSSRLRYLEDIMGSRLVTVMSNPANVEAECINSHLVIGSVLIPGAKAPKLITRDILKNMMSGSAMVDISVDQGGCCETTRPTTHEDPTFIEENVVHYCVANMPGAVPRTSTIALTNVTLAYGLAIANKGLKKALEEDPALLKGLNLLKGEVCYQAVADAFELKCGKVKL</sequence>
<feature type="active site" description="Proton donor/acceptor" evidence="10">
    <location>
        <position position="96"/>
    </location>
</feature>
<dbReference type="SUPFAM" id="SSF52283">
    <property type="entry name" value="Formate/glycerate dehydrogenase catalytic domain-like"/>
    <property type="match status" value="1"/>
</dbReference>
<evidence type="ECO:0000256" key="4">
    <source>
        <dbReference type="ARBA" id="ARBA00022741"/>
    </source>
</evidence>
<keyword evidence="6 9" id="KW-0520">NAD</keyword>
<dbReference type="SMART" id="SM01003">
    <property type="entry name" value="AlaDh_PNT_N"/>
    <property type="match status" value="1"/>
</dbReference>
<dbReference type="Pfam" id="PF05222">
    <property type="entry name" value="AlaDh_PNT_N"/>
    <property type="match status" value="1"/>
</dbReference>
<feature type="binding site" evidence="12">
    <location>
        <begin position="267"/>
        <end position="270"/>
    </location>
    <ligand>
        <name>NAD(+)</name>
        <dbReference type="ChEBI" id="CHEBI:57540"/>
    </ligand>
</feature>
<dbReference type="EC" id="1.4.1.1" evidence="3 9"/>
<dbReference type="GO" id="GO:0005886">
    <property type="term" value="C:plasma membrane"/>
    <property type="evidence" value="ECO:0007669"/>
    <property type="project" value="TreeGrafter"/>
</dbReference>
<dbReference type="SMART" id="SM01002">
    <property type="entry name" value="AlaDh_PNT_C"/>
    <property type="match status" value="1"/>
</dbReference>
<dbReference type="CDD" id="cd05305">
    <property type="entry name" value="L-AlaDH"/>
    <property type="match status" value="1"/>
</dbReference>
<organism evidence="15 16">
    <name type="scientific">Dethiosulfatarculus sandiegensis</name>
    <dbReference type="NCBI Taxonomy" id="1429043"/>
    <lineage>
        <taxon>Bacteria</taxon>
        <taxon>Pseudomonadati</taxon>
        <taxon>Thermodesulfobacteriota</taxon>
        <taxon>Desulfarculia</taxon>
        <taxon>Desulfarculales</taxon>
        <taxon>Desulfarculaceae</taxon>
        <taxon>Dethiosulfatarculus</taxon>
    </lineage>
</organism>
<evidence type="ECO:0000256" key="5">
    <source>
        <dbReference type="ARBA" id="ARBA00023002"/>
    </source>
</evidence>
<feature type="binding site" evidence="12">
    <location>
        <position position="134"/>
    </location>
    <ligand>
        <name>NAD(+)</name>
        <dbReference type="ChEBI" id="CHEBI:57540"/>
    </ligand>
</feature>
<dbReference type="FunFam" id="3.40.50.720:FF:000049">
    <property type="entry name" value="Alanine dehydrogenase"/>
    <property type="match status" value="1"/>
</dbReference>
<comment type="subunit">
    <text evidence="2">Homohexamer.</text>
</comment>
<dbReference type="RefSeq" id="WP_044348843.1">
    <property type="nucleotide sequence ID" value="NZ_AZAC01000014.1"/>
</dbReference>
<reference evidence="15 16" key="1">
    <citation type="submission" date="2013-11" db="EMBL/GenBank/DDBJ databases">
        <title>Metagenomic analysis of a methanogenic consortium involved in long chain n-alkane degradation.</title>
        <authorList>
            <person name="Davidova I.A."/>
            <person name="Callaghan A.V."/>
            <person name="Wawrik B."/>
            <person name="Pruitt S."/>
            <person name="Marks C."/>
            <person name="Duncan K.E."/>
            <person name="Suflita J.M."/>
        </authorList>
    </citation>
    <scope>NUCLEOTIDE SEQUENCE [LARGE SCALE GENOMIC DNA]</scope>
    <source>
        <strain evidence="15 16">SPR</strain>
    </source>
</reference>
<feature type="binding site" evidence="12">
    <location>
        <position position="279"/>
    </location>
    <ligand>
        <name>NAD(+)</name>
        <dbReference type="ChEBI" id="CHEBI:57540"/>
    </ligand>
</feature>
<feature type="binding site" evidence="12">
    <location>
        <position position="198"/>
    </location>
    <ligand>
        <name>NAD(+)</name>
        <dbReference type="ChEBI" id="CHEBI:57540"/>
    </ligand>
</feature>
<dbReference type="InterPro" id="IPR036291">
    <property type="entry name" value="NAD(P)-bd_dom_sf"/>
</dbReference>
<dbReference type="PATRIC" id="fig|1429043.3.peg.2630"/>
<feature type="binding site" evidence="11">
    <location>
        <position position="75"/>
    </location>
    <ligand>
        <name>substrate</name>
    </ligand>
</feature>
<evidence type="ECO:0000313" key="16">
    <source>
        <dbReference type="Proteomes" id="UP000032233"/>
    </source>
</evidence>
<evidence type="ECO:0000256" key="2">
    <source>
        <dbReference type="ARBA" id="ARBA00011643"/>
    </source>
</evidence>
<dbReference type="GO" id="GO:0000286">
    <property type="term" value="F:alanine dehydrogenase activity"/>
    <property type="evidence" value="ECO:0007669"/>
    <property type="project" value="UniProtKB-UniRule"/>
</dbReference>
<proteinExistence type="inferred from homology"/>
<evidence type="ECO:0000256" key="6">
    <source>
        <dbReference type="ARBA" id="ARBA00023027"/>
    </source>
</evidence>
<feature type="binding site" evidence="12">
    <location>
        <begin position="239"/>
        <end position="240"/>
    </location>
    <ligand>
        <name>NAD(+)</name>
        <dbReference type="ChEBI" id="CHEBI:57540"/>
    </ligand>
</feature>
<evidence type="ECO:0000256" key="11">
    <source>
        <dbReference type="PIRSR" id="PIRSR000183-2"/>
    </source>
</evidence>
<protein>
    <recommendedName>
        <fullName evidence="3 9">Alanine dehydrogenase</fullName>
        <ecNumber evidence="3 9">1.4.1.1</ecNumber>
    </recommendedName>
</protein>
<feature type="binding site" evidence="12">
    <location>
        <position position="220"/>
    </location>
    <ligand>
        <name>NAD(+)</name>
        <dbReference type="ChEBI" id="CHEBI:57540"/>
    </ligand>
</feature>
<dbReference type="Pfam" id="PF01262">
    <property type="entry name" value="AlaDh_PNT_C"/>
    <property type="match status" value="1"/>
</dbReference>
<comment type="catalytic activity">
    <reaction evidence="7">
        <text>L-alanine + NAD(+) + H2O = pyruvate + NH4(+) + NADH + H(+)</text>
        <dbReference type="Rhea" id="RHEA:18405"/>
        <dbReference type="ChEBI" id="CHEBI:15361"/>
        <dbReference type="ChEBI" id="CHEBI:15377"/>
        <dbReference type="ChEBI" id="CHEBI:15378"/>
        <dbReference type="ChEBI" id="CHEBI:28938"/>
        <dbReference type="ChEBI" id="CHEBI:57540"/>
        <dbReference type="ChEBI" id="CHEBI:57945"/>
        <dbReference type="ChEBI" id="CHEBI:57972"/>
        <dbReference type="EC" id="1.4.1.1"/>
    </reaction>
    <physiologicalReaction direction="left-to-right" evidence="7">
        <dbReference type="Rhea" id="RHEA:18406"/>
    </physiologicalReaction>
</comment>
<dbReference type="EMBL" id="AZAC01000014">
    <property type="protein sequence ID" value="KIX13728.1"/>
    <property type="molecule type" value="Genomic_DNA"/>
</dbReference>
<dbReference type="Proteomes" id="UP000032233">
    <property type="component" value="Unassembled WGS sequence"/>
</dbReference>
<dbReference type="FunCoup" id="A0A0D2HT63">
    <property type="interactions" value="278"/>
</dbReference>
<dbReference type="InterPro" id="IPR007698">
    <property type="entry name" value="AlaDH/PNT_NAD(H)-bd"/>
</dbReference>
<dbReference type="InterPro" id="IPR007886">
    <property type="entry name" value="AlaDH/PNT_N"/>
</dbReference>
<evidence type="ECO:0000259" key="14">
    <source>
        <dbReference type="SMART" id="SM01003"/>
    </source>
</evidence>
<dbReference type="InterPro" id="IPR008141">
    <property type="entry name" value="Ala_DH"/>
</dbReference>
<keyword evidence="5 9" id="KW-0560">Oxidoreductase</keyword>
<dbReference type="GO" id="GO:0042853">
    <property type="term" value="P:L-alanine catabolic process"/>
    <property type="evidence" value="ECO:0007669"/>
    <property type="project" value="InterPro"/>
</dbReference>
<comment type="pathway">
    <text evidence="8">Organosulfur degradation; alkanesulfonate degradation.</text>
</comment>
<feature type="domain" description="Alanine dehydrogenase/pyridine nucleotide transhydrogenase N-terminal" evidence="14">
    <location>
        <begin position="4"/>
        <end position="137"/>
    </location>
</feature>